<dbReference type="InterPro" id="IPR001387">
    <property type="entry name" value="Cro/C1-type_HTH"/>
</dbReference>
<dbReference type="CDD" id="cd06529">
    <property type="entry name" value="S24_LexA-like"/>
    <property type="match status" value="1"/>
</dbReference>
<gene>
    <name evidence="5" type="ORF">SAMN04490203_0680</name>
</gene>
<dbReference type="InterPro" id="IPR036286">
    <property type="entry name" value="LexA/Signal_pep-like_sf"/>
</dbReference>
<dbReference type="Proteomes" id="UP000183155">
    <property type="component" value="Unassembled WGS sequence"/>
</dbReference>
<dbReference type="EMBL" id="FNRS01000001">
    <property type="protein sequence ID" value="SEB57372.1"/>
    <property type="molecule type" value="Genomic_DNA"/>
</dbReference>
<dbReference type="PANTHER" id="PTHR40661">
    <property type="match status" value="1"/>
</dbReference>
<accession>A0A1H4KHI1</accession>
<organism evidence="5 6">
    <name type="scientific">Pseudomonas taetrolens</name>
    <dbReference type="NCBI Taxonomy" id="47884"/>
    <lineage>
        <taxon>Bacteria</taxon>
        <taxon>Pseudomonadati</taxon>
        <taxon>Pseudomonadota</taxon>
        <taxon>Gammaproteobacteria</taxon>
        <taxon>Pseudomonadales</taxon>
        <taxon>Pseudomonadaceae</taxon>
        <taxon>Pseudomonas</taxon>
    </lineage>
</organism>
<keyword evidence="1" id="KW-0805">Transcription regulation</keyword>
<evidence type="ECO:0000313" key="5">
    <source>
        <dbReference type="EMBL" id="SEB57372.1"/>
    </source>
</evidence>
<keyword evidence="2" id="KW-0238">DNA-binding</keyword>
<feature type="domain" description="Peptidase S24/S26A/S26B/S26C" evidence="4">
    <location>
        <begin position="139"/>
        <end position="258"/>
    </location>
</feature>
<dbReference type="SUPFAM" id="SSF51306">
    <property type="entry name" value="LexA/Signal peptidase"/>
    <property type="match status" value="1"/>
</dbReference>
<dbReference type="PANTHER" id="PTHR40661:SF2">
    <property type="entry name" value="HTH-TYPE TRANSCRIPTIONAL REGULATOR PRTR"/>
    <property type="match status" value="1"/>
</dbReference>
<proteinExistence type="predicted"/>
<dbReference type="CDD" id="cd00093">
    <property type="entry name" value="HTH_XRE"/>
    <property type="match status" value="1"/>
</dbReference>
<evidence type="ECO:0000256" key="1">
    <source>
        <dbReference type="ARBA" id="ARBA00023015"/>
    </source>
</evidence>
<dbReference type="Gene3D" id="2.10.109.10">
    <property type="entry name" value="Umud Fragment, subunit A"/>
    <property type="match status" value="1"/>
</dbReference>
<name>A0A1H4KHI1_PSETA</name>
<evidence type="ECO:0000313" key="6">
    <source>
        <dbReference type="Proteomes" id="UP000183155"/>
    </source>
</evidence>
<comment type="caution">
    <text evidence="5">The sequence shown here is derived from an EMBL/GenBank/DDBJ whole genome shotgun (WGS) entry which is preliminary data.</text>
</comment>
<dbReference type="InterPro" id="IPR039418">
    <property type="entry name" value="LexA-like"/>
</dbReference>
<keyword evidence="3" id="KW-0804">Transcription</keyword>
<reference evidence="5 6" key="1">
    <citation type="submission" date="2016-10" db="EMBL/GenBank/DDBJ databases">
        <authorList>
            <person name="Varghese N."/>
            <person name="Submissions S."/>
        </authorList>
    </citation>
    <scope>NUCLEOTIDE SEQUENCE [LARGE SCALE GENOMIC DNA]</scope>
    <source>
        <strain evidence="5 6">BS3652</strain>
    </source>
</reference>
<sequence>MYFFEHLVYLNSHGFPVNSVGMNTSGDRLRTLLRECHLSASDFAANRRVTPQHVNNWFKRGIPMARMEEIAELLCVNSRWLRTGYGVKHPRTPIISETPLQYGPVPCEPAALNLQPITVQHTGMTDVDVPFYNEVLDTCGTGKTRVQEIPDCRVRLNYPILRAMDVSPAQAICAPMIGNSMAHRIQSGSTVAIDRSLTQIVDGEIYALEQDGMLRIKYVYRLPNNGLRLRCHNYEEYPDELFSAAQIEEQSILILGWVFWWSTLNTPRPTTAYPLETEARTAQQTAQAPVFAGKADKIPV</sequence>
<evidence type="ECO:0000256" key="3">
    <source>
        <dbReference type="ARBA" id="ARBA00023163"/>
    </source>
</evidence>
<dbReference type="InterPro" id="IPR015927">
    <property type="entry name" value="Peptidase_S24_S26A/B/C"/>
</dbReference>
<dbReference type="Pfam" id="PF00717">
    <property type="entry name" value="Peptidase_S24"/>
    <property type="match status" value="1"/>
</dbReference>
<protein>
    <submittedName>
        <fullName evidence="5">Phage repressor protein C, contains Cro/C1-type HTH and peptisase s24 domains</fullName>
    </submittedName>
</protein>
<evidence type="ECO:0000256" key="2">
    <source>
        <dbReference type="ARBA" id="ARBA00023125"/>
    </source>
</evidence>
<keyword evidence="6" id="KW-1185">Reference proteome</keyword>
<evidence type="ECO:0000259" key="4">
    <source>
        <dbReference type="Pfam" id="PF00717"/>
    </source>
</evidence>